<proteinExistence type="predicted"/>
<reference evidence="6" key="1">
    <citation type="journal article" date="2019" name="Sci. Rep.">
        <title>Draft genome of Tanacetum cinerariifolium, the natural source of mosquito coil.</title>
        <authorList>
            <person name="Yamashiro T."/>
            <person name="Shiraishi A."/>
            <person name="Satake H."/>
            <person name="Nakayama K."/>
        </authorList>
    </citation>
    <scope>NUCLEOTIDE SEQUENCE</scope>
</reference>
<name>A0A6L2LL08_TANCI</name>
<dbReference type="PANTHER" id="PTHR42648">
    <property type="entry name" value="TRANSPOSASE, PUTATIVE-RELATED"/>
    <property type="match status" value="1"/>
</dbReference>
<feature type="domain" description="Integrase catalytic" evidence="5">
    <location>
        <begin position="1"/>
        <end position="110"/>
    </location>
</feature>
<dbReference type="GO" id="GO:0046872">
    <property type="term" value="F:metal ion binding"/>
    <property type="evidence" value="ECO:0007669"/>
    <property type="project" value="UniProtKB-KW"/>
</dbReference>
<dbReference type="EMBL" id="BKCJ010004422">
    <property type="protein sequence ID" value="GEU60954.1"/>
    <property type="molecule type" value="Genomic_DNA"/>
</dbReference>
<protein>
    <submittedName>
        <fullName evidence="6">Retrovirus-related Pol polyprotein from transposon TNT 1-94</fullName>
    </submittedName>
</protein>
<dbReference type="GO" id="GO:0008233">
    <property type="term" value="F:peptidase activity"/>
    <property type="evidence" value="ECO:0007669"/>
    <property type="project" value="UniProtKB-KW"/>
</dbReference>
<feature type="region of interest" description="Disordered" evidence="4">
    <location>
        <begin position="104"/>
        <end position="138"/>
    </location>
</feature>
<evidence type="ECO:0000256" key="3">
    <source>
        <dbReference type="ARBA" id="ARBA00022801"/>
    </source>
</evidence>
<keyword evidence="2" id="KW-0479">Metal-binding</keyword>
<dbReference type="Pfam" id="PF07727">
    <property type="entry name" value="RVT_2"/>
    <property type="match status" value="1"/>
</dbReference>
<dbReference type="GO" id="GO:0015074">
    <property type="term" value="P:DNA integration"/>
    <property type="evidence" value="ECO:0007669"/>
    <property type="project" value="InterPro"/>
</dbReference>
<dbReference type="GO" id="GO:0006508">
    <property type="term" value="P:proteolysis"/>
    <property type="evidence" value="ECO:0007669"/>
    <property type="project" value="UniProtKB-KW"/>
</dbReference>
<keyword evidence="3" id="KW-0378">Hydrolase</keyword>
<gene>
    <name evidence="6" type="ORF">Tci_032932</name>
</gene>
<feature type="region of interest" description="Disordered" evidence="4">
    <location>
        <begin position="893"/>
        <end position="917"/>
    </location>
</feature>
<sequence>MIQVRLKVPVRHIRTDNRTEFVNQTLHVYYEQVGISHETSIPRSPQQNGVVERRNRTLIEDARTINKWDLLFQPLFDELLATTPSVDPPAPEVIAPLAKVIPPDQAESTDLPSSTTIDQDAPSPSKSQTTPKTQPPVIPHDVEADNHDIEVLHIGNDPLFGMPILEVASDQSSSTDTIHIVMHPDHHISQHNSKWTKDHLLYNIIGQLARTVSTKLQLYVQALFCYYDAFLTSVEPKTYKDPLTQSRWIEAMQEELNEFKHLKVRKLVPRSDKAMVITLKWIYKVKLDEVGVILKNKAHLVVRGYRLEKGIDIEESFASVARLEAIRILCCSQKHDRHTNGCEDCVFECNLDFLDILERWIYDFGASDHMTPKEDSIFDSYLLKIKLQIKPPNGDSSVISHVGKVKLSNGTVLKDVLAVLSFKFRIDNKEGERTRSKILMIDLLPSVKVACSLLHQEESQRLLFKLSASIESSTLLSKGVVKDMRSIRGFKWHPPKKCLFQDFVTTLLAQQYLLSFKEAVLNPEWCVAMDLELKAFEDNVTALKGWDTCQMYVSNAFLHGDLMKEVNITPPLGYISKGQNVSSVNSLDSTVVYVFIKDPVEIHNIKLRDRESMKEFMRRLVIHLGMLNTKDHSSQGSQDKDILKVKIEKELDQHQFIASIACLNSNLDFLDTLKGWIYDSGAFDHMKPIEDSIFDPYQLKIKPQTKLPNGDSSVISHVGKVKLSNGTVLKDVLVVPSFKFSLLSVPKLTQDSQCVVSFYLTFCVVQDLTTRKVTGLNILKEGLYHLINVLADKQDLVSSKEAVLDPKWCVAIDLELKALDDNGTWEYLLERKQLGHIGFTKQNLRQMGIWKEKEMYIKPPLGYIDKGQKVSSVNSLDSTLPPSVATNFRCDKQGRHEESPSKGGFFRKPLPPYLLVG</sequence>
<dbReference type="InterPro" id="IPR013103">
    <property type="entry name" value="RVT_2"/>
</dbReference>
<dbReference type="AlphaFoldDB" id="A0A6L2LL08"/>
<accession>A0A6L2LL08</accession>
<evidence type="ECO:0000256" key="2">
    <source>
        <dbReference type="ARBA" id="ARBA00022723"/>
    </source>
</evidence>
<dbReference type="PROSITE" id="PS50994">
    <property type="entry name" value="INTEGRASE"/>
    <property type="match status" value="1"/>
</dbReference>
<evidence type="ECO:0000256" key="4">
    <source>
        <dbReference type="SAM" id="MobiDB-lite"/>
    </source>
</evidence>
<dbReference type="SUPFAM" id="SSF53098">
    <property type="entry name" value="Ribonuclease H-like"/>
    <property type="match status" value="1"/>
</dbReference>
<evidence type="ECO:0000313" key="6">
    <source>
        <dbReference type="EMBL" id="GEU60954.1"/>
    </source>
</evidence>
<organism evidence="6">
    <name type="scientific">Tanacetum cinerariifolium</name>
    <name type="common">Dalmatian daisy</name>
    <name type="synonym">Chrysanthemum cinerariifolium</name>
    <dbReference type="NCBI Taxonomy" id="118510"/>
    <lineage>
        <taxon>Eukaryota</taxon>
        <taxon>Viridiplantae</taxon>
        <taxon>Streptophyta</taxon>
        <taxon>Embryophyta</taxon>
        <taxon>Tracheophyta</taxon>
        <taxon>Spermatophyta</taxon>
        <taxon>Magnoliopsida</taxon>
        <taxon>eudicotyledons</taxon>
        <taxon>Gunneridae</taxon>
        <taxon>Pentapetalae</taxon>
        <taxon>asterids</taxon>
        <taxon>campanulids</taxon>
        <taxon>Asterales</taxon>
        <taxon>Asteraceae</taxon>
        <taxon>Asteroideae</taxon>
        <taxon>Anthemideae</taxon>
        <taxon>Anthemidinae</taxon>
        <taxon>Tanacetum</taxon>
    </lineage>
</organism>
<evidence type="ECO:0000259" key="5">
    <source>
        <dbReference type="PROSITE" id="PS50994"/>
    </source>
</evidence>
<keyword evidence="1" id="KW-0645">Protease</keyword>
<dbReference type="PANTHER" id="PTHR42648:SF21">
    <property type="entry name" value="CYSTEINE-RICH RLK (RECEPTOR-LIKE PROTEIN KINASE) 8"/>
    <property type="match status" value="1"/>
</dbReference>
<dbReference type="InterPro" id="IPR054722">
    <property type="entry name" value="PolX-like_BBD"/>
</dbReference>
<dbReference type="GO" id="GO:0003676">
    <property type="term" value="F:nucleic acid binding"/>
    <property type="evidence" value="ECO:0007669"/>
    <property type="project" value="InterPro"/>
</dbReference>
<dbReference type="InterPro" id="IPR039537">
    <property type="entry name" value="Retrotran_Ty1/copia-like"/>
</dbReference>
<dbReference type="InterPro" id="IPR012337">
    <property type="entry name" value="RNaseH-like_sf"/>
</dbReference>
<dbReference type="InterPro" id="IPR001584">
    <property type="entry name" value="Integrase_cat-core"/>
</dbReference>
<evidence type="ECO:0000256" key="1">
    <source>
        <dbReference type="ARBA" id="ARBA00022670"/>
    </source>
</evidence>
<dbReference type="InterPro" id="IPR036397">
    <property type="entry name" value="RNaseH_sf"/>
</dbReference>
<comment type="caution">
    <text evidence="6">The sequence shown here is derived from an EMBL/GenBank/DDBJ whole genome shotgun (WGS) entry which is preliminary data.</text>
</comment>
<dbReference type="Pfam" id="PF22936">
    <property type="entry name" value="Pol_BBD"/>
    <property type="match status" value="1"/>
</dbReference>
<feature type="compositionally biased region" description="Polar residues" evidence="4">
    <location>
        <begin position="106"/>
        <end position="132"/>
    </location>
</feature>
<dbReference type="Gene3D" id="3.30.420.10">
    <property type="entry name" value="Ribonuclease H-like superfamily/Ribonuclease H"/>
    <property type="match status" value="1"/>
</dbReference>